<evidence type="ECO:0000313" key="2">
    <source>
        <dbReference type="EMBL" id="GLQ19256.1"/>
    </source>
</evidence>
<gene>
    <name evidence="2" type="ORF">GCM10007854_02110</name>
</gene>
<feature type="domain" description="Kazal-like" evidence="1">
    <location>
        <begin position="82"/>
        <end position="131"/>
    </location>
</feature>
<keyword evidence="3" id="KW-1185">Reference proteome</keyword>
<dbReference type="SMART" id="SM00280">
    <property type="entry name" value="KAZAL"/>
    <property type="match status" value="1"/>
</dbReference>
<sequence length="131" mass="13530">MLMASALVVSCAQTGPGYYGHDHSVHHPPGPVSPTPYPPAPGIPHTPMPQPGERICGGMTGATCGVVGEFCYQTVEAQCGAADQTGVCRPIPQACTQQYAPVCGCDGRTYGNECMANASGVSAAYRGECRR</sequence>
<dbReference type="InterPro" id="IPR002350">
    <property type="entry name" value="Kazal_dom"/>
</dbReference>
<protein>
    <recommendedName>
        <fullName evidence="1">Kazal-like domain-containing protein</fullName>
    </recommendedName>
</protein>
<dbReference type="CDD" id="cd00104">
    <property type="entry name" value="KAZAL_FS"/>
    <property type="match status" value="1"/>
</dbReference>
<name>A0ABQ5UVF6_9PROT</name>
<dbReference type="SUPFAM" id="SSF100895">
    <property type="entry name" value="Kazal-type serine protease inhibitors"/>
    <property type="match status" value="1"/>
</dbReference>
<dbReference type="EMBL" id="BSNJ01000001">
    <property type="protein sequence ID" value="GLQ19256.1"/>
    <property type="molecule type" value="Genomic_DNA"/>
</dbReference>
<organism evidence="2 3">
    <name type="scientific">Algimonas porphyrae</name>
    <dbReference type="NCBI Taxonomy" id="1128113"/>
    <lineage>
        <taxon>Bacteria</taxon>
        <taxon>Pseudomonadati</taxon>
        <taxon>Pseudomonadota</taxon>
        <taxon>Alphaproteobacteria</taxon>
        <taxon>Maricaulales</taxon>
        <taxon>Robiginitomaculaceae</taxon>
        <taxon>Algimonas</taxon>
    </lineage>
</organism>
<evidence type="ECO:0000259" key="1">
    <source>
        <dbReference type="PROSITE" id="PS51465"/>
    </source>
</evidence>
<accession>A0ABQ5UVF6</accession>
<proteinExistence type="predicted"/>
<dbReference type="InterPro" id="IPR036058">
    <property type="entry name" value="Kazal_dom_sf"/>
</dbReference>
<dbReference type="Gene3D" id="3.30.60.30">
    <property type="match status" value="1"/>
</dbReference>
<comment type="caution">
    <text evidence="2">The sequence shown here is derived from an EMBL/GenBank/DDBJ whole genome shotgun (WGS) entry which is preliminary data.</text>
</comment>
<reference evidence="2" key="1">
    <citation type="journal article" date="2014" name="Int. J. Syst. Evol. Microbiol.">
        <title>Complete genome of a new Firmicutes species belonging to the dominant human colonic microbiota ('Ruminococcus bicirculans') reveals two chromosomes and a selective capacity to utilize plant glucans.</title>
        <authorList>
            <consortium name="NISC Comparative Sequencing Program"/>
            <person name="Wegmann U."/>
            <person name="Louis P."/>
            <person name="Goesmann A."/>
            <person name="Henrissat B."/>
            <person name="Duncan S.H."/>
            <person name="Flint H.J."/>
        </authorList>
    </citation>
    <scope>NUCLEOTIDE SEQUENCE</scope>
    <source>
        <strain evidence="2">NBRC 108216</strain>
    </source>
</reference>
<dbReference type="PROSITE" id="PS51465">
    <property type="entry name" value="KAZAL_2"/>
    <property type="match status" value="1"/>
</dbReference>
<dbReference type="Proteomes" id="UP001161390">
    <property type="component" value="Unassembled WGS sequence"/>
</dbReference>
<evidence type="ECO:0000313" key="3">
    <source>
        <dbReference type="Proteomes" id="UP001161390"/>
    </source>
</evidence>
<dbReference type="Pfam" id="PF00050">
    <property type="entry name" value="Kazal_1"/>
    <property type="match status" value="1"/>
</dbReference>
<reference evidence="2" key="2">
    <citation type="submission" date="2023-01" db="EMBL/GenBank/DDBJ databases">
        <title>Draft genome sequence of Algimonas porphyrae strain NBRC 108216.</title>
        <authorList>
            <person name="Sun Q."/>
            <person name="Mori K."/>
        </authorList>
    </citation>
    <scope>NUCLEOTIDE SEQUENCE</scope>
    <source>
        <strain evidence="2">NBRC 108216</strain>
    </source>
</reference>